<keyword evidence="1" id="KW-0479">Metal-binding</keyword>
<keyword evidence="3" id="KW-1185">Reference proteome</keyword>
<dbReference type="EMBL" id="FOXW01000002">
    <property type="protein sequence ID" value="SFQ14549.1"/>
    <property type="molecule type" value="Genomic_DNA"/>
</dbReference>
<dbReference type="InterPro" id="IPR052891">
    <property type="entry name" value="DNA-3mA_glycosylase"/>
</dbReference>
<dbReference type="PANTHER" id="PTHR30037">
    <property type="entry name" value="DNA-3-METHYLADENINE GLYCOSYLASE 1"/>
    <property type="match status" value="1"/>
</dbReference>
<dbReference type="Pfam" id="PF03352">
    <property type="entry name" value="Adenine_glyco"/>
    <property type="match status" value="1"/>
</dbReference>
<evidence type="ECO:0000313" key="3">
    <source>
        <dbReference type="Proteomes" id="UP000199136"/>
    </source>
</evidence>
<reference evidence="2 3" key="1">
    <citation type="submission" date="2016-10" db="EMBL/GenBank/DDBJ databases">
        <authorList>
            <person name="de Groot N.N."/>
        </authorList>
    </citation>
    <scope>NUCLEOTIDE SEQUENCE [LARGE SCALE GENOMIC DNA]</scope>
    <source>
        <strain evidence="2 3">DSM 20581</strain>
    </source>
</reference>
<dbReference type="OrthoDB" id="9807664at2"/>
<dbReference type="InterPro" id="IPR005019">
    <property type="entry name" value="Adenine_glyco"/>
</dbReference>
<feature type="binding site" evidence="1">
    <location>
        <position position="4"/>
    </location>
    <ligand>
        <name>Zn(2+)</name>
        <dbReference type="ChEBI" id="CHEBI:29105"/>
    </ligand>
</feature>
<dbReference type="Proteomes" id="UP000199136">
    <property type="component" value="Unassembled WGS sequence"/>
</dbReference>
<dbReference type="GO" id="GO:0046872">
    <property type="term" value="F:metal ion binding"/>
    <property type="evidence" value="ECO:0007669"/>
    <property type="project" value="UniProtKB-KW"/>
</dbReference>
<proteinExistence type="predicted"/>
<feature type="binding site" evidence="1">
    <location>
        <position position="174"/>
    </location>
    <ligand>
        <name>Zn(2+)</name>
        <dbReference type="ChEBI" id="CHEBI:29105"/>
    </ligand>
</feature>
<keyword evidence="1" id="KW-0862">Zinc</keyword>
<evidence type="ECO:0000256" key="1">
    <source>
        <dbReference type="PIRSR" id="PIRSR605019-1"/>
    </source>
</evidence>
<accession>A0A1I5W4B4</accession>
<dbReference type="GO" id="GO:0008725">
    <property type="term" value="F:DNA-3-methyladenine glycosylase activity"/>
    <property type="evidence" value="ECO:0007669"/>
    <property type="project" value="InterPro"/>
</dbReference>
<name>A0A1I5W4B4_9LACT</name>
<feature type="binding site" evidence="1">
    <location>
        <position position="178"/>
    </location>
    <ligand>
        <name>Zn(2+)</name>
        <dbReference type="ChEBI" id="CHEBI:29105"/>
    </ligand>
</feature>
<dbReference type="SUPFAM" id="SSF48150">
    <property type="entry name" value="DNA-glycosylase"/>
    <property type="match status" value="1"/>
</dbReference>
<feature type="binding site" evidence="1">
    <location>
        <position position="16"/>
    </location>
    <ligand>
        <name>Zn(2+)</name>
        <dbReference type="ChEBI" id="CHEBI:29105"/>
    </ligand>
</feature>
<dbReference type="RefSeq" id="WP_092479819.1">
    <property type="nucleotide sequence ID" value="NZ_CP126128.1"/>
</dbReference>
<dbReference type="InterPro" id="IPR011257">
    <property type="entry name" value="DNA_glycosylase"/>
</dbReference>
<evidence type="ECO:0000313" key="2">
    <source>
        <dbReference type="EMBL" id="SFQ14549.1"/>
    </source>
</evidence>
<gene>
    <name evidence="2" type="ORF">SAMN04488506_0761</name>
</gene>
<sequence>MKRCSWAKTDLLKDYHDKEWGKPLFDDKKLFELLILETMQAGLSWETVLKKRENYREALDGFDAEKIKYYTLEKQEELMKNPGIIRNRLKIKSIVTNASAFIEIQKEFGSFADYLWSFTKKTPIVHNIINEKDVPSQNESSQKLSKELKKRGFSFVGPTVCYAYMQAAGLINDHHNDCSFK</sequence>
<dbReference type="AlphaFoldDB" id="A0A1I5W4B4"/>
<dbReference type="Gene3D" id="1.10.340.30">
    <property type="entry name" value="Hypothetical protein, domain 2"/>
    <property type="match status" value="1"/>
</dbReference>
<dbReference type="PANTHER" id="PTHR30037:SF4">
    <property type="entry name" value="DNA-3-METHYLADENINE GLYCOSYLASE I"/>
    <property type="match status" value="1"/>
</dbReference>
<organism evidence="2 3">
    <name type="scientific">Desemzia incerta</name>
    <dbReference type="NCBI Taxonomy" id="82801"/>
    <lineage>
        <taxon>Bacteria</taxon>
        <taxon>Bacillati</taxon>
        <taxon>Bacillota</taxon>
        <taxon>Bacilli</taxon>
        <taxon>Lactobacillales</taxon>
        <taxon>Carnobacteriaceae</taxon>
        <taxon>Desemzia</taxon>
    </lineage>
</organism>
<dbReference type="GO" id="GO:0006284">
    <property type="term" value="P:base-excision repair"/>
    <property type="evidence" value="ECO:0007669"/>
    <property type="project" value="InterPro"/>
</dbReference>
<dbReference type="STRING" id="82801.SAMN04488506_0761"/>
<protein>
    <submittedName>
        <fullName evidence="2">DNA-3-methyladenine glycosylase I</fullName>
    </submittedName>
</protein>